<name>A0A0L0SVN4_ALLM3</name>
<reference evidence="1 2" key="1">
    <citation type="submission" date="2009-11" db="EMBL/GenBank/DDBJ databases">
        <title>Annotation of Allomyces macrogynus ATCC 38327.</title>
        <authorList>
            <consortium name="The Broad Institute Genome Sequencing Platform"/>
            <person name="Russ C."/>
            <person name="Cuomo C."/>
            <person name="Burger G."/>
            <person name="Gray M.W."/>
            <person name="Holland P.W.H."/>
            <person name="King N."/>
            <person name="Lang F.B.F."/>
            <person name="Roger A.J."/>
            <person name="Ruiz-Trillo I."/>
            <person name="Young S.K."/>
            <person name="Zeng Q."/>
            <person name="Gargeya S."/>
            <person name="Fitzgerald M."/>
            <person name="Haas B."/>
            <person name="Abouelleil A."/>
            <person name="Alvarado L."/>
            <person name="Arachchi H.M."/>
            <person name="Berlin A."/>
            <person name="Chapman S.B."/>
            <person name="Gearin G."/>
            <person name="Goldberg J."/>
            <person name="Griggs A."/>
            <person name="Gujja S."/>
            <person name="Hansen M."/>
            <person name="Heiman D."/>
            <person name="Howarth C."/>
            <person name="Larimer J."/>
            <person name="Lui A."/>
            <person name="MacDonald P.J.P."/>
            <person name="McCowen C."/>
            <person name="Montmayeur A."/>
            <person name="Murphy C."/>
            <person name="Neiman D."/>
            <person name="Pearson M."/>
            <person name="Priest M."/>
            <person name="Roberts A."/>
            <person name="Saif S."/>
            <person name="Shea T."/>
            <person name="Sisk P."/>
            <person name="Stolte C."/>
            <person name="Sykes S."/>
            <person name="Wortman J."/>
            <person name="Nusbaum C."/>
            <person name="Birren B."/>
        </authorList>
    </citation>
    <scope>NUCLEOTIDE SEQUENCE [LARGE SCALE GENOMIC DNA]</scope>
    <source>
        <strain evidence="1 2">ATCC 38327</strain>
    </source>
</reference>
<protein>
    <submittedName>
        <fullName evidence="1">Gamma-glutamyltransferase</fullName>
    </submittedName>
</protein>
<reference evidence="2" key="2">
    <citation type="submission" date="2009-11" db="EMBL/GenBank/DDBJ databases">
        <title>The Genome Sequence of Allomyces macrogynus strain ATCC 38327.</title>
        <authorList>
            <consortium name="The Broad Institute Genome Sequencing Platform"/>
            <person name="Russ C."/>
            <person name="Cuomo C."/>
            <person name="Shea T."/>
            <person name="Young S.K."/>
            <person name="Zeng Q."/>
            <person name="Koehrsen M."/>
            <person name="Haas B."/>
            <person name="Borodovsky M."/>
            <person name="Guigo R."/>
            <person name="Alvarado L."/>
            <person name="Berlin A."/>
            <person name="Borenstein D."/>
            <person name="Chen Z."/>
            <person name="Engels R."/>
            <person name="Freedman E."/>
            <person name="Gellesch M."/>
            <person name="Goldberg J."/>
            <person name="Griggs A."/>
            <person name="Gujja S."/>
            <person name="Heiman D."/>
            <person name="Hepburn T."/>
            <person name="Howarth C."/>
            <person name="Jen D."/>
            <person name="Larson L."/>
            <person name="Lewis B."/>
            <person name="Mehta T."/>
            <person name="Park D."/>
            <person name="Pearson M."/>
            <person name="Roberts A."/>
            <person name="Saif S."/>
            <person name="Shenoy N."/>
            <person name="Sisk P."/>
            <person name="Stolte C."/>
            <person name="Sykes S."/>
            <person name="Walk T."/>
            <person name="White J."/>
            <person name="Yandava C."/>
            <person name="Burger G."/>
            <person name="Gray M.W."/>
            <person name="Holland P.W.H."/>
            <person name="King N."/>
            <person name="Lang F.B.F."/>
            <person name="Roger A.J."/>
            <person name="Ruiz-Trillo I."/>
            <person name="Lander E."/>
            <person name="Nusbaum C."/>
        </authorList>
    </citation>
    <scope>NUCLEOTIDE SEQUENCE [LARGE SCALE GENOMIC DNA]</scope>
    <source>
        <strain evidence="2">ATCC 38327</strain>
    </source>
</reference>
<dbReference type="Pfam" id="PF01019">
    <property type="entry name" value="G_glu_transpept"/>
    <property type="match status" value="1"/>
</dbReference>
<accession>A0A0L0SVN4</accession>
<dbReference type="PRINTS" id="PR01210">
    <property type="entry name" value="GGTRANSPTASE"/>
</dbReference>
<dbReference type="OMA" id="EGNMVSY"/>
<dbReference type="SUPFAM" id="SSF56235">
    <property type="entry name" value="N-terminal nucleophile aminohydrolases (Ntn hydrolases)"/>
    <property type="match status" value="1"/>
</dbReference>
<dbReference type="EMBL" id="GG745350">
    <property type="protein sequence ID" value="KNE66572.1"/>
    <property type="molecule type" value="Genomic_DNA"/>
</dbReference>
<evidence type="ECO:0000313" key="2">
    <source>
        <dbReference type="Proteomes" id="UP000054350"/>
    </source>
</evidence>
<dbReference type="Gene3D" id="1.10.246.130">
    <property type="match status" value="1"/>
</dbReference>
<dbReference type="GO" id="GO:0016740">
    <property type="term" value="F:transferase activity"/>
    <property type="evidence" value="ECO:0007669"/>
    <property type="project" value="UniProtKB-KW"/>
</dbReference>
<dbReference type="InterPro" id="IPR043138">
    <property type="entry name" value="GGT_lsub"/>
</dbReference>
<dbReference type="InterPro" id="IPR043137">
    <property type="entry name" value="GGT_ssub_C"/>
</dbReference>
<proteinExistence type="predicted"/>
<dbReference type="VEuPathDB" id="FungiDB:AMAG_11700"/>
<dbReference type="Gene3D" id="3.60.20.40">
    <property type="match status" value="1"/>
</dbReference>
<dbReference type="OrthoDB" id="2015213at2759"/>
<dbReference type="AlphaFoldDB" id="A0A0L0SVN4"/>
<dbReference type="STRING" id="578462.A0A0L0SVN4"/>
<dbReference type="Proteomes" id="UP000054350">
    <property type="component" value="Unassembled WGS sequence"/>
</dbReference>
<keyword evidence="2" id="KW-1185">Reference proteome</keyword>
<evidence type="ECO:0000313" key="1">
    <source>
        <dbReference type="EMBL" id="KNE66572.1"/>
    </source>
</evidence>
<dbReference type="PANTHER" id="PTHR43881:SF1">
    <property type="entry name" value="GAMMA-GLUTAMYLTRANSPEPTIDASE (AFU_ORTHOLOGUE AFUA_4G13580)"/>
    <property type="match status" value="1"/>
</dbReference>
<dbReference type="eggNOG" id="KOG2410">
    <property type="taxonomic scope" value="Eukaryota"/>
</dbReference>
<dbReference type="InterPro" id="IPR052896">
    <property type="entry name" value="GGT-like_enzyme"/>
</dbReference>
<dbReference type="InterPro" id="IPR029055">
    <property type="entry name" value="Ntn_hydrolases_N"/>
</dbReference>
<sequence>MSASVTAPVTFLPGNQVPVNFWSRRSAVFGRRYMVASSQPFATHAGVKILERGGNAADAAVAVAATLNVTEPGSCGIGGDMFCLFFNAKDGTVKAINGSGHSPQALTLDLVRARHPDAADRIPADSPLAITVPGAVAGWADTVSRFGSGKFALGDLLAPAIDLAENGYPVSQLMARQWSGSQNRLLAASPNGAEMLLRDPVTGEPRAPREGEVMRLPNLAHTLRIIAAQGPAGFYTGPVAEAIVDVVQSLGGVMTLGDLAMHRSAFTDPISIDYAGHRLWECAPNGQGLVALIALGILDRAHALGLMPERMEDQLAAQIREHPDQPNVPTQYANYLIQALRFAFADAQAWITDPAVLPPSETVATLLSPAVLDVRARQLVADTPDLAPTPLVYPPGGAPRFSSDTVYFCVGDAEGNACSFIFSNYQGFGNAAVPKGYGFTLQNRGANFDLDPRSINVVAPHKRPYHTIIPAMLTTPTSSNAKLISAYGVMGGFNQPQGHVQVLLQYLAGKATGLKDPQLAIDSPRLCLQPEENAEGVLEDGEQKTIAPVDVEEGMLTAEQFTELRAKGHVLREVKGAGRGVFGRGQWAGRLRNENGGETGWIGASDGRADGCAFGW</sequence>
<dbReference type="PANTHER" id="PTHR43881">
    <property type="entry name" value="GAMMA-GLUTAMYLTRANSPEPTIDASE (AFU_ORTHOLOGUE AFUA_4G13580)"/>
    <property type="match status" value="1"/>
</dbReference>
<organism evidence="1 2">
    <name type="scientific">Allomyces macrogynus (strain ATCC 38327)</name>
    <name type="common">Allomyces javanicus var. macrogynus</name>
    <dbReference type="NCBI Taxonomy" id="578462"/>
    <lineage>
        <taxon>Eukaryota</taxon>
        <taxon>Fungi</taxon>
        <taxon>Fungi incertae sedis</taxon>
        <taxon>Blastocladiomycota</taxon>
        <taxon>Blastocladiomycetes</taxon>
        <taxon>Blastocladiales</taxon>
        <taxon>Blastocladiaceae</taxon>
        <taxon>Allomyces</taxon>
    </lineage>
</organism>
<gene>
    <name evidence="1" type="ORF">AMAG_11700</name>
</gene>
<keyword evidence="1" id="KW-0808">Transferase</keyword>